<dbReference type="InterPro" id="IPR050096">
    <property type="entry name" value="Bacterial_rp_bL28"/>
</dbReference>
<name>A0A523TEG6_UNCAE</name>
<evidence type="ECO:0000256" key="3">
    <source>
        <dbReference type="ARBA" id="ARBA00023274"/>
    </source>
</evidence>
<dbReference type="InterPro" id="IPR026569">
    <property type="entry name" value="Ribosomal_bL28"/>
</dbReference>
<dbReference type="GO" id="GO:0005840">
    <property type="term" value="C:ribosome"/>
    <property type="evidence" value="ECO:0007669"/>
    <property type="project" value="UniProtKB-KW"/>
</dbReference>
<evidence type="ECO:0000256" key="2">
    <source>
        <dbReference type="ARBA" id="ARBA00022980"/>
    </source>
</evidence>
<proteinExistence type="inferred from homology"/>
<dbReference type="Proteomes" id="UP000316517">
    <property type="component" value="Unassembled WGS sequence"/>
</dbReference>
<gene>
    <name evidence="5" type="primary">rpmB</name>
    <name evidence="5" type="ORF">E3J68_02840</name>
</gene>
<feature type="non-terminal residue" evidence="5">
    <location>
        <position position="1"/>
    </location>
</feature>
<dbReference type="Pfam" id="PF00830">
    <property type="entry name" value="Ribosomal_L28"/>
    <property type="match status" value="1"/>
</dbReference>
<sequence>TGHTVSKSGRRTKRKWFPNVQPVKIKIKGQVRRAYVCTRCIRTGRIEKAGQV</sequence>
<comment type="similarity">
    <text evidence="1">Belongs to the bacterial ribosomal protein bL28 family.</text>
</comment>
<dbReference type="InterPro" id="IPR037147">
    <property type="entry name" value="Ribosomal_bL28_sf"/>
</dbReference>
<reference evidence="5 6" key="1">
    <citation type="submission" date="2019-03" db="EMBL/GenBank/DDBJ databases">
        <title>Metabolic potential of uncultured bacteria and archaea associated with petroleum seepage in deep-sea sediments.</title>
        <authorList>
            <person name="Dong X."/>
            <person name="Hubert C."/>
        </authorList>
    </citation>
    <scope>NUCLEOTIDE SEQUENCE [LARGE SCALE GENOMIC DNA]</scope>
    <source>
        <strain evidence="5">E44_bin3</strain>
    </source>
</reference>
<evidence type="ECO:0000256" key="4">
    <source>
        <dbReference type="ARBA" id="ARBA00035174"/>
    </source>
</evidence>
<dbReference type="InterPro" id="IPR034704">
    <property type="entry name" value="Ribosomal_bL28/bL31-like_sf"/>
</dbReference>
<keyword evidence="2 5" id="KW-0689">Ribosomal protein</keyword>
<evidence type="ECO:0000256" key="1">
    <source>
        <dbReference type="ARBA" id="ARBA00008760"/>
    </source>
</evidence>
<dbReference type="PANTHER" id="PTHR39080:SF1">
    <property type="entry name" value="LARGE RIBOSOMAL SUBUNIT PROTEIN BL28A"/>
    <property type="match status" value="1"/>
</dbReference>
<dbReference type="AlphaFoldDB" id="A0A523TEG6"/>
<dbReference type="SUPFAM" id="SSF143800">
    <property type="entry name" value="L28p-like"/>
    <property type="match status" value="1"/>
</dbReference>
<dbReference type="GO" id="GO:0006412">
    <property type="term" value="P:translation"/>
    <property type="evidence" value="ECO:0007669"/>
    <property type="project" value="InterPro"/>
</dbReference>
<dbReference type="NCBIfam" id="TIGR00009">
    <property type="entry name" value="L28"/>
    <property type="match status" value="1"/>
</dbReference>
<dbReference type="InterPro" id="IPR001383">
    <property type="entry name" value="Ribosomal_bL28_bact-type"/>
</dbReference>
<evidence type="ECO:0000313" key="5">
    <source>
        <dbReference type="EMBL" id="TET28703.1"/>
    </source>
</evidence>
<protein>
    <recommendedName>
        <fullName evidence="4">Large ribosomal subunit protein bL28</fullName>
    </recommendedName>
</protein>
<keyword evidence="3" id="KW-0687">Ribonucleoprotein</keyword>
<evidence type="ECO:0000313" key="6">
    <source>
        <dbReference type="Proteomes" id="UP000316517"/>
    </source>
</evidence>
<dbReference type="PANTHER" id="PTHR39080">
    <property type="entry name" value="50S RIBOSOMAL PROTEIN L28"/>
    <property type="match status" value="1"/>
</dbReference>
<dbReference type="GO" id="GO:1990904">
    <property type="term" value="C:ribonucleoprotein complex"/>
    <property type="evidence" value="ECO:0007669"/>
    <property type="project" value="UniProtKB-KW"/>
</dbReference>
<dbReference type="EMBL" id="SOJT01000123">
    <property type="protein sequence ID" value="TET28703.1"/>
    <property type="molecule type" value="Genomic_DNA"/>
</dbReference>
<organism evidence="5 6">
    <name type="scientific">Aerophobetes bacterium</name>
    <dbReference type="NCBI Taxonomy" id="2030807"/>
    <lineage>
        <taxon>Bacteria</taxon>
        <taxon>Candidatus Aerophobota</taxon>
    </lineage>
</organism>
<comment type="caution">
    <text evidence="5">The sequence shown here is derived from an EMBL/GenBank/DDBJ whole genome shotgun (WGS) entry which is preliminary data.</text>
</comment>
<dbReference type="Gene3D" id="2.30.170.40">
    <property type="entry name" value="Ribosomal protein L28/L24"/>
    <property type="match status" value="1"/>
</dbReference>
<dbReference type="GO" id="GO:0003735">
    <property type="term" value="F:structural constituent of ribosome"/>
    <property type="evidence" value="ECO:0007669"/>
    <property type="project" value="InterPro"/>
</dbReference>
<accession>A0A523TEG6</accession>